<accession>A0A1J5R4B3</accession>
<proteinExistence type="predicted"/>
<dbReference type="AlphaFoldDB" id="A0A1J5R4B3"/>
<dbReference type="InterPro" id="IPR004260">
    <property type="entry name" value="Pyr-dimer_DNA_glycosylase"/>
</dbReference>
<organism evidence="1">
    <name type="scientific">mine drainage metagenome</name>
    <dbReference type="NCBI Taxonomy" id="410659"/>
    <lineage>
        <taxon>unclassified sequences</taxon>
        <taxon>metagenomes</taxon>
        <taxon>ecological metagenomes</taxon>
    </lineage>
</organism>
<dbReference type="EMBL" id="MLJW01000280">
    <property type="protein sequence ID" value="OIQ90790.1"/>
    <property type="molecule type" value="Genomic_DNA"/>
</dbReference>
<dbReference type="Pfam" id="PF03013">
    <property type="entry name" value="Pyr_excise"/>
    <property type="match status" value="1"/>
</dbReference>
<name>A0A1J5R4B3_9ZZZZ</name>
<sequence length="142" mass="16371">MRLWSLHPKYLDPQGLVALWREALLAQAVLRGETRGYRSHPQLDRFKSQSAPLSAISLYLKGIHAEAEARGYSFDQRKIRPARRQVMLPVTSGQMEYEWSHLLAKLAVRNPALCRTWRETGVPAPHPLFRVRTGAVESWERQ</sequence>
<evidence type="ECO:0000313" key="1">
    <source>
        <dbReference type="EMBL" id="OIQ90790.1"/>
    </source>
</evidence>
<protein>
    <recommendedName>
        <fullName evidence="2">Pyrimidine dimer DNA glycosylase</fullName>
    </recommendedName>
</protein>
<comment type="caution">
    <text evidence="1">The sequence shown here is derived from an EMBL/GenBank/DDBJ whole genome shotgun (WGS) entry which is preliminary data.</text>
</comment>
<gene>
    <name evidence="1" type="ORF">GALL_273310</name>
</gene>
<evidence type="ECO:0008006" key="2">
    <source>
        <dbReference type="Google" id="ProtNLM"/>
    </source>
</evidence>
<reference evidence="1" key="1">
    <citation type="submission" date="2016-10" db="EMBL/GenBank/DDBJ databases">
        <title>Sequence of Gallionella enrichment culture.</title>
        <authorList>
            <person name="Poehlein A."/>
            <person name="Muehling M."/>
            <person name="Daniel R."/>
        </authorList>
    </citation>
    <scope>NUCLEOTIDE SEQUENCE</scope>
</reference>